<dbReference type="InterPro" id="IPR036465">
    <property type="entry name" value="vWFA_dom_sf"/>
</dbReference>
<dbReference type="Gene3D" id="3.40.50.410">
    <property type="entry name" value="von Willebrand factor, type A domain"/>
    <property type="match status" value="1"/>
</dbReference>
<keyword evidence="2" id="KW-0812">Transmembrane</keyword>
<feature type="domain" description="Putative Flp pilus-assembly TadG-like N-terminal" evidence="3">
    <location>
        <begin position="11"/>
        <end position="57"/>
    </location>
</feature>
<keyword evidence="2" id="KW-0472">Membrane</keyword>
<proteinExistence type="predicted"/>
<dbReference type="Pfam" id="PF13400">
    <property type="entry name" value="Tad"/>
    <property type="match status" value="1"/>
</dbReference>
<keyword evidence="2" id="KW-1133">Transmembrane helix</keyword>
<evidence type="ECO:0000313" key="5">
    <source>
        <dbReference type="Proteomes" id="UP000295729"/>
    </source>
</evidence>
<organism evidence="4 5">
    <name type="scientific">Marinomonas communis</name>
    <dbReference type="NCBI Taxonomy" id="28254"/>
    <lineage>
        <taxon>Bacteria</taxon>
        <taxon>Pseudomonadati</taxon>
        <taxon>Pseudomonadota</taxon>
        <taxon>Gammaproteobacteria</taxon>
        <taxon>Oceanospirillales</taxon>
        <taxon>Oceanospirillaceae</taxon>
        <taxon>Marinomonas</taxon>
    </lineage>
</organism>
<dbReference type="RefSeq" id="WP_162847568.1">
    <property type="nucleotide sequence ID" value="NZ_JAJGNH010000013.1"/>
</dbReference>
<dbReference type="EMBL" id="SNZA01000003">
    <property type="protein sequence ID" value="TDR13123.1"/>
    <property type="molecule type" value="Genomic_DNA"/>
</dbReference>
<dbReference type="InterPro" id="IPR028087">
    <property type="entry name" value="Tad_N"/>
</dbReference>
<dbReference type="SUPFAM" id="SSF53300">
    <property type="entry name" value="vWA-like"/>
    <property type="match status" value="1"/>
</dbReference>
<sequence>MSKLSYQRQKGSAALLFLLIFPALFAVFVWGLEGARMLQTSARLKDATESAALAVAANQVLTNSTCNHISQSMIEAYFSTESTVAVAENVEGVTTPCVVDGLDTYTITASVTENTWFPNSNFASYGASFSATDSIQFIKDSGPIDVVIVANYASTMSKHEKDMEELVSQIADTLNQTNLPNTLGLVGFDHYVISKEVNWFIFFEYTRFTLSHNVSCVPIPYKLTSYCQDISYLSGWGDGSLLDFLKKVDVLKYLASFDEDYLFDANYIDAEKTIDSIFSSNSSNSWTSYQIGNFKINKIGSDKVSQYETLPLTSNISSIASAINENNRFKVAKGNKATYESASYTGLIEGARLAADGSNSRRLIILLTDGKEESPDIVRKLTNAGLCREITNTSNYQNTPKVELAMIGFDFDDSPSEGEAIKNCIGAGRTYQYSGNEESDQTMLDQVLDIRSQNIGRLVL</sequence>
<feature type="transmembrane region" description="Helical" evidence="2">
    <location>
        <begin position="12"/>
        <end position="32"/>
    </location>
</feature>
<evidence type="ECO:0000313" key="4">
    <source>
        <dbReference type="EMBL" id="TDR13123.1"/>
    </source>
</evidence>
<evidence type="ECO:0000256" key="1">
    <source>
        <dbReference type="SAM" id="Coils"/>
    </source>
</evidence>
<evidence type="ECO:0000256" key="2">
    <source>
        <dbReference type="SAM" id="Phobius"/>
    </source>
</evidence>
<keyword evidence="5" id="KW-1185">Reference proteome</keyword>
<dbReference type="AlphaFoldDB" id="A0A4R6X8N3"/>
<feature type="coiled-coil region" evidence="1">
    <location>
        <begin position="149"/>
        <end position="176"/>
    </location>
</feature>
<keyword evidence="1" id="KW-0175">Coiled coil</keyword>
<gene>
    <name evidence="4" type="ORF">C8D85_1997</name>
</gene>
<reference evidence="4 5" key="1">
    <citation type="submission" date="2019-03" db="EMBL/GenBank/DDBJ databases">
        <title>Genomic Encyclopedia of Type Strains, Phase IV (KMG-IV): sequencing the most valuable type-strain genomes for metagenomic binning, comparative biology and taxonomic classification.</title>
        <authorList>
            <person name="Goeker M."/>
        </authorList>
    </citation>
    <scope>NUCLEOTIDE SEQUENCE [LARGE SCALE GENOMIC DNA]</scope>
    <source>
        <strain evidence="4 5">DSM 5604</strain>
    </source>
</reference>
<protein>
    <submittedName>
        <fullName evidence="4">Flp pilus assembly protein TadG</fullName>
    </submittedName>
</protein>
<name>A0A4R6X8N3_9GAMM</name>
<comment type="caution">
    <text evidence="4">The sequence shown here is derived from an EMBL/GenBank/DDBJ whole genome shotgun (WGS) entry which is preliminary data.</text>
</comment>
<accession>A0A4R6X8N3</accession>
<dbReference type="Proteomes" id="UP000295729">
    <property type="component" value="Unassembled WGS sequence"/>
</dbReference>
<evidence type="ECO:0000259" key="3">
    <source>
        <dbReference type="Pfam" id="PF13400"/>
    </source>
</evidence>